<feature type="transmembrane region" description="Helical" evidence="6">
    <location>
        <begin position="276"/>
        <end position="299"/>
    </location>
</feature>
<feature type="transmembrane region" description="Helical" evidence="6">
    <location>
        <begin position="12"/>
        <end position="30"/>
    </location>
</feature>
<feature type="transmembrane region" description="Helical" evidence="6">
    <location>
        <begin position="36"/>
        <end position="58"/>
    </location>
</feature>
<comment type="subcellular location">
    <subcellularLocation>
        <location evidence="1">Membrane</location>
    </subcellularLocation>
</comment>
<evidence type="ECO:0000256" key="4">
    <source>
        <dbReference type="ARBA" id="ARBA00022989"/>
    </source>
</evidence>
<evidence type="ECO:0000256" key="2">
    <source>
        <dbReference type="ARBA" id="ARBA00022448"/>
    </source>
</evidence>
<feature type="transmembrane region" description="Helical" evidence="6">
    <location>
        <begin position="70"/>
        <end position="90"/>
    </location>
</feature>
<proteinExistence type="predicted"/>
<evidence type="ECO:0000313" key="7">
    <source>
        <dbReference type="EMBL" id="CAD8120550.1"/>
    </source>
</evidence>
<comment type="caution">
    <text evidence="7">The sequence shown here is derived from an EMBL/GenBank/DDBJ whole genome shotgun (WGS) entry which is preliminary data.</text>
</comment>
<dbReference type="InterPro" id="IPR005828">
    <property type="entry name" value="MFS_sugar_transport-like"/>
</dbReference>
<feature type="transmembrane region" description="Helical" evidence="6">
    <location>
        <begin position="216"/>
        <end position="237"/>
    </location>
</feature>
<protein>
    <recommendedName>
        <fullName evidence="9">Major facilitator superfamily protein</fullName>
    </recommendedName>
</protein>
<dbReference type="GO" id="GO:0022857">
    <property type="term" value="F:transmembrane transporter activity"/>
    <property type="evidence" value="ECO:0007669"/>
    <property type="project" value="InterPro"/>
</dbReference>
<dbReference type="PANTHER" id="PTHR48020:SF12">
    <property type="entry name" value="PROTON MYO-INOSITOL COTRANSPORTER"/>
    <property type="match status" value="1"/>
</dbReference>
<evidence type="ECO:0000313" key="8">
    <source>
        <dbReference type="Proteomes" id="UP000692954"/>
    </source>
</evidence>
<evidence type="ECO:0008006" key="9">
    <source>
        <dbReference type="Google" id="ProtNLM"/>
    </source>
</evidence>
<evidence type="ECO:0000256" key="6">
    <source>
        <dbReference type="SAM" id="Phobius"/>
    </source>
</evidence>
<feature type="transmembrane region" description="Helical" evidence="6">
    <location>
        <begin position="249"/>
        <end position="270"/>
    </location>
</feature>
<dbReference type="InterPro" id="IPR050814">
    <property type="entry name" value="Myo-inositol_Transporter"/>
</dbReference>
<sequence length="378" mass="44394">MTKPLLKYTTRNQSLLIADICGVLSILQVIPNREAILAFRFCYEICLGISTIIMPIYVKELSPQKYYEKFSYIAGFLIGGGVCYFLILWVQDIQIMNQEDNIHIIGRLFLLFQDYYILLDHLLLQLFIKWIALCWIILDQNALISKINYIENILTTIHRLSSYKITLRRNSQSFSQKTYQNINYWLCFSIYFHLVWIVCFIFLQFLNICYHVRWRFYMNTMFTLILGIVQFTPAFISKYVYGRWGKRPLLLYGLISLILCQILIIVLSYLDAFPATIVKFIIIRLFSFIFAMTLGPIAMSMTPEINSSEGTSFCFVTLNFWQLLVLYIFPFMLDGIKMGGAFIVFGILTILSTIFFYFFVKETKGLNHQDIDKLYGKE</sequence>
<keyword evidence="8" id="KW-1185">Reference proteome</keyword>
<dbReference type="AlphaFoldDB" id="A0A8S1R1T6"/>
<organism evidence="7 8">
    <name type="scientific">Paramecium sonneborni</name>
    <dbReference type="NCBI Taxonomy" id="65129"/>
    <lineage>
        <taxon>Eukaryota</taxon>
        <taxon>Sar</taxon>
        <taxon>Alveolata</taxon>
        <taxon>Ciliophora</taxon>
        <taxon>Intramacronucleata</taxon>
        <taxon>Oligohymenophorea</taxon>
        <taxon>Peniculida</taxon>
        <taxon>Parameciidae</taxon>
        <taxon>Paramecium</taxon>
    </lineage>
</organism>
<dbReference type="OrthoDB" id="6612291at2759"/>
<feature type="transmembrane region" description="Helical" evidence="6">
    <location>
        <begin position="311"/>
        <end position="333"/>
    </location>
</feature>
<dbReference type="Proteomes" id="UP000692954">
    <property type="component" value="Unassembled WGS sequence"/>
</dbReference>
<keyword evidence="5 6" id="KW-0472">Membrane</keyword>
<accession>A0A8S1R1T6</accession>
<dbReference type="Pfam" id="PF00083">
    <property type="entry name" value="Sugar_tr"/>
    <property type="match status" value="1"/>
</dbReference>
<feature type="transmembrane region" description="Helical" evidence="6">
    <location>
        <begin position="115"/>
        <end position="138"/>
    </location>
</feature>
<keyword evidence="3 6" id="KW-0812">Transmembrane</keyword>
<gene>
    <name evidence="7" type="ORF">PSON_ATCC_30995.1.T1270006</name>
</gene>
<dbReference type="GO" id="GO:0016020">
    <property type="term" value="C:membrane"/>
    <property type="evidence" value="ECO:0007669"/>
    <property type="project" value="UniProtKB-SubCell"/>
</dbReference>
<name>A0A8S1R1T6_9CILI</name>
<feature type="transmembrane region" description="Helical" evidence="6">
    <location>
        <begin position="339"/>
        <end position="360"/>
    </location>
</feature>
<dbReference type="PANTHER" id="PTHR48020">
    <property type="entry name" value="PROTON MYO-INOSITOL COTRANSPORTER"/>
    <property type="match status" value="1"/>
</dbReference>
<keyword evidence="4 6" id="KW-1133">Transmembrane helix</keyword>
<evidence type="ECO:0000256" key="3">
    <source>
        <dbReference type="ARBA" id="ARBA00022692"/>
    </source>
</evidence>
<dbReference type="EMBL" id="CAJJDN010000127">
    <property type="protein sequence ID" value="CAD8120550.1"/>
    <property type="molecule type" value="Genomic_DNA"/>
</dbReference>
<evidence type="ECO:0000256" key="1">
    <source>
        <dbReference type="ARBA" id="ARBA00004370"/>
    </source>
</evidence>
<evidence type="ECO:0000256" key="5">
    <source>
        <dbReference type="ARBA" id="ARBA00023136"/>
    </source>
</evidence>
<keyword evidence="2" id="KW-0813">Transport</keyword>
<reference evidence="7" key="1">
    <citation type="submission" date="2021-01" db="EMBL/GenBank/DDBJ databases">
        <authorList>
            <consortium name="Genoscope - CEA"/>
            <person name="William W."/>
        </authorList>
    </citation>
    <scope>NUCLEOTIDE SEQUENCE</scope>
</reference>
<feature type="transmembrane region" description="Helical" evidence="6">
    <location>
        <begin position="182"/>
        <end position="204"/>
    </location>
</feature>